<evidence type="ECO:0000313" key="2">
    <source>
        <dbReference type="EMBL" id="PRQ42658.1"/>
    </source>
</evidence>
<comment type="caution">
    <text evidence="2">The sequence shown here is derived from an EMBL/GenBank/DDBJ whole genome shotgun (WGS) entry which is preliminary data.</text>
</comment>
<dbReference type="EMBL" id="PDCK01000041">
    <property type="protein sequence ID" value="PRQ42658.1"/>
    <property type="molecule type" value="Genomic_DNA"/>
</dbReference>
<keyword evidence="3" id="KW-1185">Reference proteome</keyword>
<protein>
    <submittedName>
        <fullName evidence="2">Uncharacterized protein</fullName>
    </submittedName>
</protein>
<evidence type="ECO:0000313" key="3">
    <source>
        <dbReference type="Proteomes" id="UP000238479"/>
    </source>
</evidence>
<proteinExistence type="predicted"/>
<dbReference type="Gramene" id="PRQ42658">
    <property type="protein sequence ID" value="PRQ42658"/>
    <property type="gene ID" value="RchiOBHm_Chr3g0460041"/>
</dbReference>
<feature type="transmembrane region" description="Helical" evidence="1">
    <location>
        <begin position="47"/>
        <end position="69"/>
    </location>
</feature>
<gene>
    <name evidence="2" type="ORF">RchiOBHm_Chr3g0460041</name>
</gene>
<feature type="transmembrane region" description="Helical" evidence="1">
    <location>
        <begin position="7"/>
        <end position="27"/>
    </location>
</feature>
<keyword evidence="1" id="KW-0472">Membrane</keyword>
<keyword evidence="1" id="KW-0812">Transmembrane</keyword>
<reference evidence="2 3" key="1">
    <citation type="journal article" date="2018" name="Nat. Genet.">
        <title>The Rosa genome provides new insights in the design of modern roses.</title>
        <authorList>
            <person name="Bendahmane M."/>
        </authorList>
    </citation>
    <scope>NUCLEOTIDE SEQUENCE [LARGE SCALE GENOMIC DNA]</scope>
    <source>
        <strain evidence="3">cv. Old Blush</strain>
    </source>
</reference>
<sequence>MYPFLLLILFFLSFSFSFFFIFVFFFFDDLGTFPENWTSSVTSRTSIYLFASHLDGKTFTFYFVSILLVA</sequence>
<dbReference type="Proteomes" id="UP000238479">
    <property type="component" value="Chromosome 3"/>
</dbReference>
<evidence type="ECO:0000256" key="1">
    <source>
        <dbReference type="SAM" id="Phobius"/>
    </source>
</evidence>
<accession>A0A2P6R893</accession>
<dbReference type="AlphaFoldDB" id="A0A2P6R893"/>
<keyword evidence="1" id="KW-1133">Transmembrane helix</keyword>
<organism evidence="2 3">
    <name type="scientific">Rosa chinensis</name>
    <name type="common">China rose</name>
    <dbReference type="NCBI Taxonomy" id="74649"/>
    <lineage>
        <taxon>Eukaryota</taxon>
        <taxon>Viridiplantae</taxon>
        <taxon>Streptophyta</taxon>
        <taxon>Embryophyta</taxon>
        <taxon>Tracheophyta</taxon>
        <taxon>Spermatophyta</taxon>
        <taxon>Magnoliopsida</taxon>
        <taxon>eudicotyledons</taxon>
        <taxon>Gunneridae</taxon>
        <taxon>Pentapetalae</taxon>
        <taxon>rosids</taxon>
        <taxon>fabids</taxon>
        <taxon>Rosales</taxon>
        <taxon>Rosaceae</taxon>
        <taxon>Rosoideae</taxon>
        <taxon>Rosoideae incertae sedis</taxon>
        <taxon>Rosa</taxon>
    </lineage>
</organism>
<name>A0A2P6R893_ROSCH</name>